<reference evidence="3 4" key="1">
    <citation type="submission" date="2018-06" db="EMBL/GenBank/DDBJ databases">
        <title>Genomic Encyclopedia of Type Strains, Phase IV (KMG-IV): sequencing the most valuable type-strain genomes for metagenomic binning, comparative biology and taxonomic classification.</title>
        <authorList>
            <person name="Goeker M."/>
        </authorList>
    </citation>
    <scope>NUCLEOTIDE SEQUENCE [LARGE SCALE GENOMIC DNA]</scope>
    <source>
        <strain evidence="3 4">DSM 24875</strain>
    </source>
</reference>
<comment type="caution">
    <text evidence="3">The sequence shown here is derived from an EMBL/GenBank/DDBJ whole genome shotgun (WGS) entry which is preliminary data.</text>
</comment>
<dbReference type="PANTHER" id="PTHR33164">
    <property type="entry name" value="TRANSCRIPTIONAL REGULATOR, MARR FAMILY"/>
    <property type="match status" value="1"/>
</dbReference>
<evidence type="ECO:0000256" key="1">
    <source>
        <dbReference type="SAM" id="MobiDB-lite"/>
    </source>
</evidence>
<dbReference type="GO" id="GO:0003677">
    <property type="term" value="F:DNA binding"/>
    <property type="evidence" value="ECO:0007669"/>
    <property type="project" value="UniProtKB-KW"/>
</dbReference>
<gene>
    <name evidence="3" type="ORF">DFR50_14518</name>
</gene>
<dbReference type="PROSITE" id="PS50995">
    <property type="entry name" value="HTH_MARR_2"/>
    <property type="match status" value="1"/>
</dbReference>
<sequence length="188" mass="20777">MSSRKPSGTALLQGQLRRLHGAMVDIVGLMNRPQLDGALIEEAAIPLDRALFPLLVGIERFGPIGIVDLADRVGRDHTTVSRQVAKLESLGLAARQNSAADRRVRQAVMTEKGKAMTDRVDAARDRIGQALFEGWDERDIHELVRLMLKFADTLKSGTNPLVESENDQGKRTRRAPGRRPRRPSVEAV</sequence>
<dbReference type="InterPro" id="IPR039422">
    <property type="entry name" value="MarR/SlyA-like"/>
</dbReference>
<dbReference type="SMART" id="SM00347">
    <property type="entry name" value="HTH_MARR"/>
    <property type="match status" value="1"/>
</dbReference>
<protein>
    <submittedName>
        <fullName evidence="3">DNA-binding MarR family transcriptional regulator</fullName>
    </submittedName>
</protein>
<evidence type="ECO:0000313" key="4">
    <source>
        <dbReference type="Proteomes" id="UP000253529"/>
    </source>
</evidence>
<evidence type="ECO:0000313" key="3">
    <source>
        <dbReference type="EMBL" id="RBP03265.1"/>
    </source>
</evidence>
<dbReference type="GO" id="GO:0006950">
    <property type="term" value="P:response to stress"/>
    <property type="evidence" value="ECO:0007669"/>
    <property type="project" value="TreeGrafter"/>
</dbReference>
<organism evidence="3 4">
    <name type="scientific">Roseiarcus fermentans</name>
    <dbReference type="NCBI Taxonomy" id="1473586"/>
    <lineage>
        <taxon>Bacteria</taxon>
        <taxon>Pseudomonadati</taxon>
        <taxon>Pseudomonadota</taxon>
        <taxon>Alphaproteobacteria</taxon>
        <taxon>Hyphomicrobiales</taxon>
        <taxon>Roseiarcaceae</taxon>
        <taxon>Roseiarcus</taxon>
    </lineage>
</organism>
<feature type="region of interest" description="Disordered" evidence="1">
    <location>
        <begin position="157"/>
        <end position="188"/>
    </location>
</feature>
<keyword evidence="4" id="KW-1185">Reference proteome</keyword>
<dbReference type="GO" id="GO:0003700">
    <property type="term" value="F:DNA-binding transcription factor activity"/>
    <property type="evidence" value="ECO:0007669"/>
    <property type="project" value="InterPro"/>
</dbReference>
<evidence type="ECO:0000259" key="2">
    <source>
        <dbReference type="PROSITE" id="PS50995"/>
    </source>
</evidence>
<dbReference type="RefSeq" id="WP_113892878.1">
    <property type="nucleotide sequence ID" value="NZ_QNRK01000045.1"/>
</dbReference>
<name>A0A366EP65_9HYPH</name>
<feature type="compositionally biased region" description="Basic residues" evidence="1">
    <location>
        <begin position="171"/>
        <end position="182"/>
    </location>
</feature>
<dbReference type="InterPro" id="IPR036390">
    <property type="entry name" value="WH_DNA-bd_sf"/>
</dbReference>
<dbReference type="EMBL" id="QNRK01000045">
    <property type="protein sequence ID" value="RBP03265.1"/>
    <property type="molecule type" value="Genomic_DNA"/>
</dbReference>
<dbReference type="OrthoDB" id="5974674at2"/>
<dbReference type="InterPro" id="IPR036388">
    <property type="entry name" value="WH-like_DNA-bd_sf"/>
</dbReference>
<dbReference type="AlphaFoldDB" id="A0A366EP65"/>
<dbReference type="PANTHER" id="PTHR33164:SF57">
    <property type="entry name" value="MARR-FAMILY TRANSCRIPTIONAL REGULATOR"/>
    <property type="match status" value="1"/>
</dbReference>
<dbReference type="SUPFAM" id="SSF46785">
    <property type="entry name" value="Winged helix' DNA-binding domain"/>
    <property type="match status" value="1"/>
</dbReference>
<dbReference type="InterPro" id="IPR000835">
    <property type="entry name" value="HTH_MarR-typ"/>
</dbReference>
<keyword evidence="3" id="KW-0238">DNA-binding</keyword>
<dbReference type="Pfam" id="PF01047">
    <property type="entry name" value="MarR"/>
    <property type="match status" value="1"/>
</dbReference>
<proteinExistence type="predicted"/>
<dbReference type="Gene3D" id="1.10.10.10">
    <property type="entry name" value="Winged helix-like DNA-binding domain superfamily/Winged helix DNA-binding domain"/>
    <property type="match status" value="1"/>
</dbReference>
<feature type="domain" description="HTH marR-type" evidence="2">
    <location>
        <begin position="9"/>
        <end position="152"/>
    </location>
</feature>
<dbReference type="Proteomes" id="UP000253529">
    <property type="component" value="Unassembled WGS sequence"/>
</dbReference>
<accession>A0A366EP65</accession>